<protein>
    <recommendedName>
        <fullName evidence="3">Peptidase A2 domain-containing protein</fullName>
    </recommendedName>
</protein>
<dbReference type="InterPro" id="IPR021109">
    <property type="entry name" value="Peptidase_aspartic_dom_sf"/>
</dbReference>
<reference evidence="1" key="1">
    <citation type="submission" date="2022-05" db="EMBL/GenBank/DDBJ databases">
        <title>A multi-omics perspective on studying reproductive biology in Daphnia sinensis.</title>
        <authorList>
            <person name="Jia J."/>
        </authorList>
    </citation>
    <scope>NUCLEOTIDE SEQUENCE</scope>
    <source>
        <strain evidence="1">WSL</strain>
    </source>
</reference>
<dbReference type="EMBL" id="WJBH02000157">
    <property type="protein sequence ID" value="KAI9550355.1"/>
    <property type="molecule type" value="Genomic_DNA"/>
</dbReference>
<evidence type="ECO:0000313" key="2">
    <source>
        <dbReference type="Proteomes" id="UP000820818"/>
    </source>
</evidence>
<evidence type="ECO:0000313" key="1">
    <source>
        <dbReference type="EMBL" id="KAI9550355.1"/>
    </source>
</evidence>
<dbReference type="Proteomes" id="UP000820818">
    <property type="component" value="Unassembled WGS sequence"/>
</dbReference>
<sequence length="356" mass="41109">MIDLTLNQSTSECEKETEICEEKLRDPPANPYFPYEIPLKINGLPVNMKVVSGHHDSFISKRNWKMMGKPKLAPVKYYGKASFGTAIRYEGQFIGEVQYGHRKFRLPLLVTSDSNSYLESLNSNMLGRKWLCCINLDWNKYFNPESIYLREETEDHRKLTQELESSCNSQPHIINVSMNSVPIQTMMMNPGRVHFQEETESMRKLALELKRSCFSQLFTIKVNIEGVSIEMVVDSGTGVSVIGRDVWKLLGKPKLEPTKHGLTDFSGRRVTMKRKCYVNVEYSGQKCVLPLLVLPRMKCTDSLALIGGNWFHLLRIDFNSLFKSIRYCGKKTKKPKGFQKYVEDRCRICKYVWAND</sequence>
<keyword evidence="2" id="KW-1185">Reference proteome</keyword>
<proteinExistence type="predicted"/>
<gene>
    <name evidence="1" type="ORF">GHT06_001583</name>
</gene>
<name>A0AAD5KVI1_9CRUS</name>
<dbReference type="PANTHER" id="PTHR36943:SF1">
    <property type="entry name" value="CCHC-TYPE DOMAIN-CONTAINING PROTEIN"/>
    <property type="match status" value="1"/>
</dbReference>
<accession>A0AAD5KVI1</accession>
<dbReference type="Gene3D" id="2.40.70.10">
    <property type="entry name" value="Acid Proteases"/>
    <property type="match status" value="1"/>
</dbReference>
<comment type="caution">
    <text evidence="1">The sequence shown here is derived from an EMBL/GenBank/DDBJ whole genome shotgun (WGS) entry which is preliminary data.</text>
</comment>
<dbReference type="PANTHER" id="PTHR36943">
    <property type="entry name" value="CCHC-TYPE DOMAIN-CONTAINING PROTEIN"/>
    <property type="match status" value="1"/>
</dbReference>
<evidence type="ECO:0008006" key="3">
    <source>
        <dbReference type="Google" id="ProtNLM"/>
    </source>
</evidence>
<dbReference type="AlphaFoldDB" id="A0AAD5KVI1"/>
<dbReference type="SUPFAM" id="SSF50630">
    <property type="entry name" value="Acid proteases"/>
    <property type="match status" value="2"/>
</dbReference>
<organism evidence="1 2">
    <name type="scientific">Daphnia sinensis</name>
    <dbReference type="NCBI Taxonomy" id="1820382"/>
    <lineage>
        <taxon>Eukaryota</taxon>
        <taxon>Metazoa</taxon>
        <taxon>Ecdysozoa</taxon>
        <taxon>Arthropoda</taxon>
        <taxon>Crustacea</taxon>
        <taxon>Branchiopoda</taxon>
        <taxon>Diplostraca</taxon>
        <taxon>Cladocera</taxon>
        <taxon>Anomopoda</taxon>
        <taxon>Daphniidae</taxon>
        <taxon>Daphnia</taxon>
        <taxon>Daphnia similis group</taxon>
    </lineage>
</organism>